<organism evidence="3">
    <name type="scientific">Planobispora rosea</name>
    <dbReference type="NCBI Taxonomy" id="35762"/>
    <lineage>
        <taxon>Bacteria</taxon>
        <taxon>Bacillati</taxon>
        <taxon>Actinomycetota</taxon>
        <taxon>Actinomycetes</taxon>
        <taxon>Streptosporangiales</taxon>
        <taxon>Streptosporangiaceae</taxon>
        <taxon>Planobispora</taxon>
    </lineage>
</organism>
<reference evidence="3" key="1">
    <citation type="journal article" date="2000" name="Mol. Gen. Genet.">
        <title>Multiple peptide synthetase gene clusters in Actinomycetes.</title>
        <authorList>
            <person name="Sosio M."/>
            <person name="Bossi E."/>
            <person name="Bianchi A."/>
            <person name="Donadio S."/>
        </authorList>
    </citation>
    <scope>NUCLEOTIDE SEQUENCE</scope>
    <source>
        <strain evidence="3">ATCC 53733</strain>
    </source>
</reference>
<evidence type="ECO:0000256" key="1">
    <source>
        <dbReference type="SAM" id="MobiDB-lite"/>
    </source>
</evidence>
<evidence type="ECO:0000259" key="2">
    <source>
        <dbReference type="PROSITE" id="PS50075"/>
    </source>
</evidence>
<dbReference type="InterPro" id="IPR045851">
    <property type="entry name" value="AMP-bd_C_sf"/>
</dbReference>
<dbReference type="InterPro" id="IPR009081">
    <property type="entry name" value="PP-bd_ACP"/>
</dbReference>
<dbReference type="GO" id="GO:0005737">
    <property type="term" value="C:cytoplasm"/>
    <property type="evidence" value="ECO:0007669"/>
    <property type="project" value="TreeGrafter"/>
</dbReference>
<dbReference type="Gene3D" id="3.30.300.30">
    <property type="match status" value="1"/>
</dbReference>
<feature type="domain" description="Carrier" evidence="2">
    <location>
        <begin position="103"/>
        <end position="139"/>
    </location>
</feature>
<dbReference type="EMBL" id="AJ276363">
    <property type="protein sequence ID" value="CAC01622.1"/>
    <property type="molecule type" value="Genomic_DNA"/>
</dbReference>
<dbReference type="Pfam" id="PF00550">
    <property type="entry name" value="PP-binding"/>
    <property type="match status" value="1"/>
</dbReference>
<feature type="region of interest" description="Disordered" evidence="1">
    <location>
        <begin position="24"/>
        <end position="45"/>
    </location>
</feature>
<accession>Q9EX86</accession>
<dbReference type="GO" id="GO:0031177">
    <property type="term" value="F:phosphopantetheine binding"/>
    <property type="evidence" value="ECO:0007669"/>
    <property type="project" value="TreeGrafter"/>
</dbReference>
<dbReference type="InterPro" id="IPR036736">
    <property type="entry name" value="ACP-like_sf"/>
</dbReference>
<dbReference type="InterPro" id="IPR025110">
    <property type="entry name" value="AMP-bd_C"/>
</dbReference>
<dbReference type="Pfam" id="PF13193">
    <property type="entry name" value="AMP-binding_C"/>
    <property type="match status" value="1"/>
</dbReference>
<protein>
    <submittedName>
        <fullName evidence="3">Putative peptide synthetase</fullName>
    </submittedName>
</protein>
<dbReference type="PANTHER" id="PTHR45527:SF1">
    <property type="entry name" value="FATTY ACID SYNTHASE"/>
    <property type="match status" value="1"/>
</dbReference>
<dbReference type="Gene3D" id="1.10.1200.10">
    <property type="entry name" value="ACP-like"/>
    <property type="match status" value="1"/>
</dbReference>
<dbReference type="GO" id="GO:0044550">
    <property type="term" value="P:secondary metabolite biosynthetic process"/>
    <property type="evidence" value="ECO:0007669"/>
    <property type="project" value="TreeGrafter"/>
</dbReference>
<dbReference type="AlphaFoldDB" id="Q9EX86"/>
<dbReference type="PROSITE" id="PS50075">
    <property type="entry name" value="CARRIER"/>
    <property type="match status" value="1"/>
</dbReference>
<name>Q9EX86_PLARO</name>
<feature type="non-terminal residue" evidence="3">
    <location>
        <position position="1"/>
    </location>
</feature>
<dbReference type="PANTHER" id="PTHR45527">
    <property type="entry name" value="NONRIBOSOMAL PEPTIDE SYNTHETASE"/>
    <property type="match status" value="1"/>
</dbReference>
<feature type="non-terminal residue" evidence="3">
    <location>
        <position position="139"/>
    </location>
</feature>
<evidence type="ECO:0000313" key="3">
    <source>
        <dbReference type="EMBL" id="CAC01622.1"/>
    </source>
</evidence>
<proteinExistence type="predicted"/>
<dbReference type="GO" id="GO:0043041">
    <property type="term" value="P:amino acid activation for nonribosomal peptide biosynthetic process"/>
    <property type="evidence" value="ECO:0007669"/>
    <property type="project" value="TreeGrafter"/>
</dbReference>
<dbReference type="SUPFAM" id="SSF56801">
    <property type="entry name" value="Acetyl-CoA synthetase-like"/>
    <property type="match status" value="1"/>
</dbReference>
<sequence length="139" mass="15029">RIELGEIETVLRSLPGVRQAAVSACDGPDGSPGWWPTSSRDAPRTRRTLGDLRDRLRKGLPEYMVPAHLSVLEALPLTPNGKLDAAGLPLPKWSRTATAAYREPRGALEADLAVMWAEVLGVTEPVGIDDDFFRLGGDS</sequence>